<dbReference type="AlphaFoldDB" id="A0A7R9G318"/>
<feature type="compositionally biased region" description="Polar residues" evidence="4">
    <location>
        <begin position="95"/>
        <end position="112"/>
    </location>
</feature>
<dbReference type="PANTHER" id="PTHR46680:SF3">
    <property type="entry name" value="NF-KAPPA-B INHIBITOR CACTUS"/>
    <property type="match status" value="1"/>
</dbReference>
<keyword evidence="1" id="KW-0677">Repeat</keyword>
<proteinExistence type="predicted"/>
<feature type="compositionally biased region" description="Low complexity" evidence="4">
    <location>
        <begin position="151"/>
        <end position="165"/>
    </location>
</feature>
<feature type="compositionally biased region" description="Polar residues" evidence="4">
    <location>
        <begin position="58"/>
        <end position="68"/>
    </location>
</feature>
<protein>
    <recommendedName>
        <fullName evidence="6">NF-kappa-B inhibitor cactus</fullName>
    </recommendedName>
</protein>
<dbReference type="Pfam" id="PF12796">
    <property type="entry name" value="Ank_2"/>
    <property type="match status" value="1"/>
</dbReference>
<evidence type="ECO:0000256" key="3">
    <source>
        <dbReference type="PROSITE-ProRule" id="PRU00023"/>
    </source>
</evidence>
<dbReference type="GO" id="GO:0051059">
    <property type="term" value="F:NF-kappaB binding"/>
    <property type="evidence" value="ECO:0007669"/>
    <property type="project" value="TreeGrafter"/>
</dbReference>
<evidence type="ECO:0000313" key="5">
    <source>
        <dbReference type="EMBL" id="CAD7263771.1"/>
    </source>
</evidence>
<accession>A0A7R9G318</accession>
<dbReference type="PROSITE" id="PS50088">
    <property type="entry name" value="ANK_REPEAT"/>
    <property type="match status" value="2"/>
</dbReference>
<evidence type="ECO:0008006" key="6">
    <source>
        <dbReference type="Google" id="ProtNLM"/>
    </source>
</evidence>
<reference evidence="5" key="1">
    <citation type="submission" date="2020-11" db="EMBL/GenBank/DDBJ databases">
        <authorList>
            <person name="Tran Van P."/>
        </authorList>
    </citation>
    <scope>NUCLEOTIDE SEQUENCE</scope>
</reference>
<dbReference type="PROSITE" id="PS50297">
    <property type="entry name" value="ANK_REP_REGION"/>
    <property type="match status" value="2"/>
</dbReference>
<feature type="region of interest" description="Disordered" evidence="4">
    <location>
        <begin position="95"/>
        <end position="118"/>
    </location>
</feature>
<name>A0A7R9G318_TIMSH</name>
<feature type="region of interest" description="Disordered" evidence="4">
    <location>
        <begin position="1"/>
        <end position="73"/>
    </location>
</feature>
<feature type="compositionally biased region" description="Low complexity" evidence="4">
    <location>
        <begin position="175"/>
        <end position="200"/>
    </location>
</feature>
<feature type="region of interest" description="Disordered" evidence="4">
    <location>
        <begin position="151"/>
        <end position="200"/>
    </location>
</feature>
<dbReference type="SMART" id="SM00248">
    <property type="entry name" value="ANK"/>
    <property type="match status" value="3"/>
</dbReference>
<feature type="compositionally biased region" description="Polar residues" evidence="4">
    <location>
        <begin position="37"/>
        <end position="50"/>
    </location>
</feature>
<dbReference type="PANTHER" id="PTHR46680">
    <property type="entry name" value="NF-KAPPA-B INHIBITOR ALPHA"/>
    <property type="match status" value="1"/>
</dbReference>
<evidence type="ECO:0000256" key="4">
    <source>
        <dbReference type="SAM" id="MobiDB-lite"/>
    </source>
</evidence>
<dbReference type="SUPFAM" id="SSF48403">
    <property type="entry name" value="Ankyrin repeat"/>
    <property type="match status" value="1"/>
</dbReference>
<dbReference type="InterPro" id="IPR002110">
    <property type="entry name" value="Ankyrin_rpt"/>
</dbReference>
<dbReference type="InterPro" id="IPR051070">
    <property type="entry name" value="NF-kappa-B_inhibitor"/>
</dbReference>
<dbReference type="GO" id="GO:0005829">
    <property type="term" value="C:cytosol"/>
    <property type="evidence" value="ECO:0007669"/>
    <property type="project" value="TreeGrafter"/>
</dbReference>
<evidence type="ECO:0000256" key="1">
    <source>
        <dbReference type="ARBA" id="ARBA00022737"/>
    </source>
</evidence>
<feature type="repeat" description="ANK" evidence="3">
    <location>
        <begin position="254"/>
        <end position="286"/>
    </location>
</feature>
<keyword evidence="2 3" id="KW-0040">ANK repeat</keyword>
<dbReference type="GO" id="GO:0071356">
    <property type="term" value="P:cellular response to tumor necrosis factor"/>
    <property type="evidence" value="ECO:0007669"/>
    <property type="project" value="TreeGrafter"/>
</dbReference>
<evidence type="ECO:0000256" key="2">
    <source>
        <dbReference type="ARBA" id="ARBA00023043"/>
    </source>
</evidence>
<dbReference type="EMBL" id="OC003842">
    <property type="protein sequence ID" value="CAD7263771.1"/>
    <property type="molecule type" value="Genomic_DNA"/>
</dbReference>
<feature type="region of interest" description="Disordered" evidence="4">
    <location>
        <begin position="395"/>
        <end position="420"/>
    </location>
</feature>
<dbReference type="InterPro" id="IPR036770">
    <property type="entry name" value="Ankyrin_rpt-contain_sf"/>
</dbReference>
<gene>
    <name evidence="5" type="ORF">TSIB3V08_LOCUS7841</name>
</gene>
<feature type="region of interest" description="Disordered" evidence="4">
    <location>
        <begin position="446"/>
        <end position="466"/>
    </location>
</feature>
<sequence length="466" mass="50527">MWQSQRPSHSHTDNPDLVTDSASGQQLRSRTYPHGVSTPSTGVADQQQWKSAGYLTKEPSSPSSTKGQSDCGLYDSGRTDSGFISGQNLTSEQCLSSDDLTSSHNITDSSIQDPYDKEKDHKNLMRLDSGVDVGLHENFSGLSLDTHSSLNDLNSSSKSQSHDSSAPFTNINVHSSSSGSRTSSSSTPSQQPTSQQQLTQSNQSFAPAWELYFQQDQDGDTQLHIAIIQGFIEVVYSLVQMVPHPCFLDILNDVCQTPLHLAVLTRQPRIARRLLVAGATVDVRDSNGNTALHLACQTGNLDCVKALTEPVTVAETATANLRYIPYLQQVPQNLESSSLIQIADSRSSMSGRWTTLIARNCQGEVVVSSSPTTLRYSPTTQAARHGYEPRYLGHDGSPSQHTYSAIRRPNPRSSLNEQCSPPWLDGENTCRNGKWTGMLVALAGNPAGVGNPGPEKPFQQVAAVSK</sequence>
<feature type="compositionally biased region" description="Polar residues" evidence="4">
    <location>
        <begin position="20"/>
        <end position="29"/>
    </location>
</feature>
<feature type="repeat" description="ANK" evidence="3">
    <location>
        <begin position="287"/>
        <end position="309"/>
    </location>
</feature>
<dbReference type="Gene3D" id="1.25.40.20">
    <property type="entry name" value="Ankyrin repeat-containing domain"/>
    <property type="match status" value="1"/>
</dbReference>
<organism evidence="5">
    <name type="scientific">Timema shepardi</name>
    <name type="common">Walking stick</name>
    <dbReference type="NCBI Taxonomy" id="629360"/>
    <lineage>
        <taxon>Eukaryota</taxon>
        <taxon>Metazoa</taxon>
        <taxon>Ecdysozoa</taxon>
        <taxon>Arthropoda</taxon>
        <taxon>Hexapoda</taxon>
        <taxon>Insecta</taxon>
        <taxon>Pterygota</taxon>
        <taxon>Neoptera</taxon>
        <taxon>Polyneoptera</taxon>
        <taxon>Phasmatodea</taxon>
        <taxon>Timematodea</taxon>
        <taxon>Timematoidea</taxon>
        <taxon>Timematidae</taxon>
        <taxon>Timema</taxon>
    </lineage>
</organism>